<keyword evidence="1" id="KW-0812">Transmembrane</keyword>
<gene>
    <name evidence="2" type="ORF">DARMORV10_A09P24700.1</name>
</gene>
<sequence>GFSSRFHCGSNFVASACAKLVVVSGHCCFTCRCCPRVCLRLSCCLVLIFCILCSLCSLLFCQKQNGSKI</sequence>
<feature type="transmembrane region" description="Helical" evidence="1">
    <location>
        <begin position="39"/>
        <end position="61"/>
    </location>
</feature>
<organism evidence="2">
    <name type="scientific">Brassica napus</name>
    <name type="common">Rape</name>
    <dbReference type="NCBI Taxonomy" id="3708"/>
    <lineage>
        <taxon>Eukaryota</taxon>
        <taxon>Viridiplantae</taxon>
        <taxon>Streptophyta</taxon>
        <taxon>Embryophyta</taxon>
        <taxon>Tracheophyta</taxon>
        <taxon>Spermatophyta</taxon>
        <taxon>Magnoliopsida</taxon>
        <taxon>eudicotyledons</taxon>
        <taxon>Gunneridae</taxon>
        <taxon>Pentapetalae</taxon>
        <taxon>rosids</taxon>
        <taxon>malvids</taxon>
        <taxon>Brassicales</taxon>
        <taxon>Brassicaceae</taxon>
        <taxon>Brassiceae</taxon>
        <taxon>Brassica</taxon>
    </lineage>
</organism>
<keyword evidence="1" id="KW-1133">Transmembrane helix</keyword>
<proteinExistence type="predicted"/>
<accession>A0A816NYZ7</accession>
<keyword evidence="1" id="KW-0472">Membrane</keyword>
<protein>
    <submittedName>
        <fullName evidence="2">(rape) hypothetical protein</fullName>
    </submittedName>
</protein>
<name>A0A816NYZ7_BRANA</name>
<evidence type="ECO:0000256" key="1">
    <source>
        <dbReference type="SAM" id="Phobius"/>
    </source>
</evidence>
<dbReference type="EMBL" id="HG994363">
    <property type="protein sequence ID" value="CAF2042217.1"/>
    <property type="molecule type" value="Genomic_DNA"/>
</dbReference>
<reference evidence="2" key="1">
    <citation type="submission" date="2021-01" db="EMBL/GenBank/DDBJ databases">
        <authorList>
            <consortium name="Genoscope - CEA"/>
            <person name="William W."/>
        </authorList>
    </citation>
    <scope>NUCLEOTIDE SEQUENCE</scope>
</reference>
<evidence type="ECO:0000313" key="2">
    <source>
        <dbReference type="EMBL" id="CAF2042217.1"/>
    </source>
</evidence>
<dbReference type="Proteomes" id="UP001295469">
    <property type="component" value="Chromosome A09"/>
</dbReference>
<dbReference type="AlphaFoldDB" id="A0A816NYZ7"/>
<feature type="non-terminal residue" evidence="2">
    <location>
        <position position="1"/>
    </location>
</feature>